<reference evidence="1 2" key="1">
    <citation type="submission" date="2019-10" db="EMBL/GenBank/DDBJ databases">
        <title>Extracellular Electron Transfer in a Candidatus Methanoperedens spp. Enrichment Culture.</title>
        <authorList>
            <person name="Berger S."/>
            <person name="Rangel Shaw D."/>
            <person name="Berben T."/>
            <person name="In 'T Zandt M."/>
            <person name="Frank J."/>
            <person name="Reimann J."/>
            <person name="Jetten M.S.M."/>
            <person name="Welte C.U."/>
        </authorList>
    </citation>
    <scope>NUCLEOTIDE SEQUENCE [LARGE SCALE GENOMIC DNA]</scope>
    <source>
        <strain evidence="1">SB12</strain>
    </source>
</reference>
<evidence type="ECO:0000313" key="1">
    <source>
        <dbReference type="EMBL" id="KAB2929364.1"/>
    </source>
</evidence>
<evidence type="ECO:0000313" key="2">
    <source>
        <dbReference type="Proteomes" id="UP000460298"/>
    </source>
</evidence>
<dbReference type="AlphaFoldDB" id="A0A833GXP3"/>
<name>A0A833GXP3_9LEPT</name>
<dbReference type="Proteomes" id="UP000460298">
    <property type="component" value="Unassembled WGS sequence"/>
</dbReference>
<proteinExistence type="predicted"/>
<accession>A0A833GXP3</accession>
<organism evidence="1 2">
    <name type="scientific">Leptonema illini</name>
    <dbReference type="NCBI Taxonomy" id="183"/>
    <lineage>
        <taxon>Bacteria</taxon>
        <taxon>Pseudomonadati</taxon>
        <taxon>Spirochaetota</taxon>
        <taxon>Spirochaetia</taxon>
        <taxon>Leptospirales</taxon>
        <taxon>Leptospiraceae</taxon>
        <taxon>Leptonema</taxon>
    </lineage>
</organism>
<gene>
    <name evidence="1" type="ORF">F9K24_20025</name>
</gene>
<dbReference type="EMBL" id="WBUI01000032">
    <property type="protein sequence ID" value="KAB2929364.1"/>
    <property type="molecule type" value="Genomic_DNA"/>
</dbReference>
<evidence type="ECO:0008006" key="3">
    <source>
        <dbReference type="Google" id="ProtNLM"/>
    </source>
</evidence>
<sequence length="87" mass="9583">MGVGILKIISRFAPASSIYLIFGLLSACLSTHSLSHSDSLKHDTVRIDVRLTGVRYQLFDDIDKTDSFVYGAMIVKNSGQQTTSFNL</sequence>
<protein>
    <recommendedName>
        <fullName evidence="3">Lipoprotein</fullName>
    </recommendedName>
</protein>
<comment type="caution">
    <text evidence="1">The sequence shown here is derived from an EMBL/GenBank/DDBJ whole genome shotgun (WGS) entry which is preliminary data.</text>
</comment>
<dbReference type="PROSITE" id="PS51257">
    <property type="entry name" value="PROKAR_LIPOPROTEIN"/>
    <property type="match status" value="1"/>
</dbReference>